<dbReference type="Gene3D" id="3.30.70.920">
    <property type="match status" value="1"/>
</dbReference>
<dbReference type="eggNOG" id="COG1522">
    <property type="taxonomic scope" value="Bacteria"/>
</dbReference>
<dbReference type="PANTHER" id="PTHR30154">
    <property type="entry name" value="LEUCINE-RESPONSIVE REGULATORY PROTEIN"/>
    <property type="match status" value="1"/>
</dbReference>
<evidence type="ECO:0000259" key="4">
    <source>
        <dbReference type="PROSITE" id="PS50956"/>
    </source>
</evidence>
<name>T0IV87_9SPHN</name>
<dbReference type="PROSITE" id="PS50956">
    <property type="entry name" value="HTH_ASNC_2"/>
    <property type="match status" value="1"/>
</dbReference>
<dbReference type="AlphaFoldDB" id="T0IV87"/>
<comment type="caution">
    <text evidence="5">The sequence shown here is derived from an EMBL/GenBank/DDBJ whole genome shotgun (WGS) entry which is preliminary data.</text>
</comment>
<dbReference type="Gene3D" id="1.10.10.10">
    <property type="entry name" value="Winged helix-like DNA-binding domain superfamily/Winged helix DNA-binding domain"/>
    <property type="match status" value="1"/>
</dbReference>
<evidence type="ECO:0000313" key="5">
    <source>
        <dbReference type="EMBL" id="EQB13609.1"/>
    </source>
</evidence>
<dbReference type="InterPro" id="IPR036388">
    <property type="entry name" value="WH-like_DNA-bd_sf"/>
</dbReference>
<dbReference type="InterPro" id="IPR019887">
    <property type="entry name" value="Tscrpt_reg_AsnC/Lrp_C"/>
</dbReference>
<protein>
    <recommendedName>
        <fullName evidence="4">HTH asnC-type domain-containing protein</fullName>
    </recommendedName>
</protein>
<dbReference type="Proteomes" id="UP000015527">
    <property type="component" value="Unassembled WGS sequence"/>
</dbReference>
<evidence type="ECO:0000256" key="3">
    <source>
        <dbReference type="ARBA" id="ARBA00023163"/>
    </source>
</evidence>
<dbReference type="SMART" id="SM00344">
    <property type="entry name" value="HTH_ASNC"/>
    <property type="match status" value="1"/>
</dbReference>
<dbReference type="SUPFAM" id="SSF54909">
    <property type="entry name" value="Dimeric alpha+beta barrel"/>
    <property type="match status" value="1"/>
</dbReference>
<dbReference type="Pfam" id="PF01037">
    <property type="entry name" value="AsnC_trans_reg"/>
    <property type="match status" value="1"/>
</dbReference>
<sequence length="182" mass="20085">MRRIDLSFPCWQDRPLIGNDGKGPGEGMDDLADFDDTDLKIVEQLRRNGRATHQQIAKALDIAPTTVSARMRRMEESGTLRVVAVSDFAVHGYHVLIYIGIEVSGRAPGDVAEELAQFEEVFAAYLVTGRYEVSVLLALPDVDDLSQFVTRKFSKVAGIRSITQSIGLDIIKFGLDSVEDAE</sequence>
<dbReference type="PATRIC" id="fig|1096930.3.peg.2807"/>
<feature type="domain" description="HTH asnC-type" evidence="4">
    <location>
        <begin position="34"/>
        <end position="94"/>
    </location>
</feature>
<dbReference type="EMBL" id="ATHL01000087">
    <property type="protein sequence ID" value="EQB13609.1"/>
    <property type="molecule type" value="Genomic_DNA"/>
</dbReference>
<dbReference type="InterPro" id="IPR019888">
    <property type="entry name" value="Tscrpt_reg_AsnC-like"/>
</dbReference>
<evidence type="ECO:0000256" key="1">
    <source>
        <dbReference type="ARBA" id="ARBA00023015"/>
    </source>
</evidence>
<organism evidence="5 6">
    <name type="scientific">Novosphingobium lindaniclasticum LE124</name>
    <dbReference type="NCBI Taxonomy" id="1096930"/>
    <lineage>
        <taxon>Bacteria</taxon>
        <taxon>Pseudomonadati</taxon>
        <taxon>Pseudomonadota</taxon>
        <taxon>Alphaproteobacteria</taxon>
        <taxon>Sphingomonadales</taxon>
        <taxon>Sphingomonadaceae</taxon>
        <taxon>Novosphingobium</taxon>
    </lineage>
</organism>
<dbReference type="InterPro" id="IPR036390">
    <property type="entry name" value="WH_DNA-bd_sf"/>
</dbReference>
<dbReference type="PRINTS" id="PR00033">
    <property type="entry name" value="HTHASNC"/>
</dbReference>
<keyword evidence="1" id="KW-0805">Transcription regulation</keyword>
<dbReference type="Pfam" id="PF13412">
    <property type="entry name" value="HTH_24"/>
    <property type="match status" value="1"/>
</dbReference>
<dbReference type="GO" id="GO:0005829">
    <property type="term" value="C:cytosol"/>
    <property type="evidence" value="ECO:0007669"/>
    <property type="project" value="TreeGrafter"/>
</dbReference>
<dbReference type="SUPFAM" id="SSF46785">
    <property type="entry name" value="Winged helix' DNA-binding domain"/>
    <property type="match status" value="1"/>
</dbReference>
<accession>T0IV87</accession>
<dbReference type="InterPro" id="IPR000485">
    <property type="entry name" value="AsnC-type_HTH_dom"/>
</dbReference>
<keyword evidence="6" id="KW-1185">Reference proteome</keyword>
<dbReference type="GO" id="GO:0043200">
    <property type="term" value="P:response to amino acid"/>
    <property type="evidence" value="ECO:0007669"/>
    <property type="project" value="TreeGrafter"/>
</dbReference>
<evidence type="ECO:0000256" key="2">
    <source>
        <dbReference type="ARBA" id="ARBA00023125"/>
    </source>
</evidence>
<gene>
    <name evidence="5" type="ORF">L284_14115</name>
</gene>
<evidence type="ECO:0000313" key="6">
    <source>
        <dbReference type="Proteomes" id="UP000015527"/>
    </source>
</evidence>
<dbReference type="InterPro" id="IPR011008">
    <property type="entry name" value="Dimeric_a/b-barrel"/>
</dbReference>
<keyword evidence="3" id="KW-0804">Transcription</keyword>
<proteinExistence type="predicted"/>
<reference evidence="5 6" key="1">
    <citation type="journal article" date="2013" name="Genome Announc.">
        <title>Genome Sequence of Novosphingobium lindaniclasticum LE124T, Isolated from a Hexachlorocyclohexane Dumpsite.</title>
        <authorList>
            <person name="Saxena A."/>
            <person name="Nayyar N."/>
            <person name="Sangwan N."/>
            <person name="Kumari R."/>
            <person name="Khurana J.P."/>
            <person name="Lal R."/>
        </authorList>
    </citation>
    <scope>NUCLEOTIDE SEQUENCE [LARGE SCALE GENOMIC DNA]</scope>
    <source>
        <strain evidence="5 6">LE124</strain>
    </source>
</reference>
<dbReference type="GO" id="GO:0043565">
    <property type="term" value="F:sequence-specific DNA binding"/>
    <property type="evidence" value="ECO:0007669"/>
    <property type="project" value="InterPro"/>
</dbReference>
<keyword evidence="2" id="KW-0238">DNA-binding</keyword>
<dbReference type="PANTHER" id="PTHR30154:SF34">
    <property type="entry name" value="TRANSCRIPTIONAL REGULATOR AZLB"/>
    <property type="match status" value="1"/>
</dbReference>